<organism evidence="2 3">
    <name type="scientific">Selenomonas ruminantium</name>
    <dbReference type="NCBI Taxonomy" id="971"/>
    <lineage>
        <taxon>Bacteria</taxon>
        <taxon>Bacillati</taxon>
        <taxon>Bacillota</taxon>
        <taxon>Negativicutes</taxon>
        <taxon>Selenomonadales</taxon>
        <taxon>Selenomonadaceae</taxon>
        <taxon>Selenomonas</taxon>
    </lineage>
</organism>
<dbReference type="PROSITE" id="PS50052">
    <property type="entry name" value="GUANYLATE_KINASE_2"/>
    <property type="match status" value="1"/>
</dbReference>
<gene>
    <name evidence="2" type="ORF">SAMN04487861_10838</name>
</gene>
<keyword evidence="2" id="KW-0418">Kinase</keyword>
<dbReference type="GO" id="GO:0016301">
    <property type="term" value="F:kinase activity"/>
    <property type="evidence" value="ECO:0007669"/>
    <property type="project" value="UniProtKB-KW"/>
</dbReference>
<evidence type="ECO:0000259" key="1">
    <source>
        <dbReference type="PROSITE" id="PS50052"/>
    </source>
</evidence>
<accession>A0A1I3DXQ3</accession>
<dbReference type="Proteomes" id="UP000183639">
    <property type="component" value="Unassembled WGS sequence"/>
</dbReference>
<dbReference type="EMBL" id="FOQK01000008">
    <property type="protein sequence ID" value="SFH91221.1"/>
    <property type="molecule type" value="Genomic_DNA"/>
</dbReference>
<dbReference type="InterPro" id="IPR027417">
    <property type="entry name" value="P-loop_NTPase"/>
</dbReference>
<feature type="domain" description="Guanylate kinase-like" evidence="1">
    <location>
        <begin position="3"/>
        <end position="183"/>
    </location>
</feature>
<evidence type="ECO:0000313" key="2">
    <source>
        <dbReference type="EMBL" id="SFH91221.1"/>
    </source>
</evidence>
<dbReference type="SUPFAM" id="SSF52540">
    <property type="entry name" value="P-loop containing nucleoside triphosphate hydrolases"/>
    <property type="match status" value="1"/>
</dbReference>
<dbReference type="InterPro" id="IPR008144">
    <property type="entry name" value="Guanylate_kin-like_dom"/>
</dbReference>
<dbReference type="OrthoDB" id="1033810at2"/>
<protein>
    <submittedName>
        <fullName evidence="2">Guanylate kinase</fullName>
    </submittedName>
</protein>
<name>A0A1I3DXQ3_SELRU</name>
<dbReference type="Gene3D" id="3.40.50.300">
    <property type="entry name" value="P-loop containing nucleotide triphosphate hydrolases"/>
    <property type="match status" value="1"/>
</dbReference>
<evidence type="ECO:0000313" key="3">
    <source>
        <dbReference type="Proteomes" id="UP000183639"/>
    </source>
</evidence>
<proteinExistence type="predicted"/>
<dbReference type="AlphaFoldDB" id="A0A1I3DXQ3"/>
<dbReference type="RefSeq" id="WP_075442827.1">
    <property type="nucleotide sequence ID" value="NZ_FOQK01000008.1"/>
</dbReference>
<reference evidence="2 3" key="1">
    <citation type="submission" date="2016-10" db="EMBL/GenBank/DDBJ databases">
        <authorList>
            <person name="de Groot N.N."/>
        </authorList>
    </citation>
    <scope>NUCLEOTIDE SEQUENCE [LARGE SCALE GENOMIC DNA]</scope>
    <source>
        <strain evidence="2 3">Z108</strain>
    </source>
</reference>
<keyword evidence="2" id="KW-0808">Transferase</keyword>
<sequence>MTNKIYALVGPHASGKATLASHLMSMGIHFIPTYTTYVFPERGKTHQKSESAHLYRSVSREEFNSLDLVVQFTHKGDAFGIRKDDILNSLKDHQISVMILEANGIKQLNKLIKKKLATVYLMVDYVALIDRMLNTGHTNEEIKYHLQYAENNKEFDTWKIATYVIKNTGTPEMALVQLLSIMGLTTVIPQKDFNAMIK</sequence>